<accession>A0A6G8F1W4</accession>
<dbReference type="AlphaFoldDB" id="A0A6G8F1W4"/>
<gene>
    <name evidence="8" type="ORF">PlAlph_0340</name>
</gene>
<name>A0A6G8F1W4_9PROT</name>
<proteinExistence type="inferred from homology"/>
<dbReference type="PANTHER" id="PTHR37937">
    <property type="entry name" value="CONJUGATIVE TRANSFER: DNA TRANSPORT"/>
    <property type="match status" value="1"/>
</dbReference>
<evidence type="ECO:0000256" key="7">
    <source>
        <dbReference type="SAM" id="Phobius"/>
    </source>
</evidence>
<comment type="similarity">
    <text evidence="2">Belongs to the VirD4/TraG family.</text>
</comment>
<evidence type="ECO:0000256" key="6">
    <source>
        <dbReference type="ARBA" id="ARBA00023136"/>
    </source>
</evidence>
<dbReference type="GO" id="GO:0005886">
    <property type="term" value="C:plasma membrane"/>
    <property type="evidence" value="ECO:0007669"/>
    <property type="project" value="UniProtKB-SubCell"/>
</dbReference>
<keyword evidence="6 7" id="KW-0472">Membrane</keyword>
<feature type="transmembrane region" description="Helical" evidence="7">
    <location>
        <begin position="91"/>
        <end position="112"/>
    </location>
</feature>
<dbReference type="InterPro" id="IPR051539">
    <property type="entry name" value="T4SS-coupling_protein"/>
</dbReference>
<protein>
    <submittedName>
        <fullName evidence="8">Uncharacterized protein</fullName>
    </submittedName>
</protein>
<dbReference type="EMBL" id="MN990728">
    <property type="protein sequence ID" value="QIM10280.1"/>
    <property type="molecule type" value="Genomic_DNA"/>
</dbReference>
<dbReference type="CDD" id="cd01127">
    <property type="entry name" value="TrwB_TraG_TraD_VirD4"/>
    <property type="match status" value="2"/>
</dbReference>
<keyword evidence="5 7" id="KW-1133">Transmembrane helix</keyword>
<dbReference type="Pfam" id="PF02534">
    <property type="entry name" value="T4SS-DNA_transf"/>
    <property type="match status" value="2"/>
</dbReference>
<sequence>MGLQKRGEEWEEYDHAVQWMSLTVIITLLVTIILAAISMPLGYLIGNGVSKEALENVGKFMGMIISDPSYLFKRYGNWFHQISMHRGGFSFGLWLPILPLLSLPLGLIVGAVSNPYRFQSNIHGSGRLATLKDIKAMKLLDGFCMVVGKYKGYYLKLPETLSTLCCAPPGTGKTVGVVIPTIFNSKGMSLVINDPKPELCYSTSGARAKEGPVFIINWGAEDKPEEGLYYPSWNPLSPSALPIAGPARDMYIDSMCNILVEDPKGGADPHWSQTGRAALTGFIHFIASKCEKARANDYFISRVYEGKLDAEDRHVLEGYYEEIKMHNPAAVRAISDLRNNNLTVENYVPIGTWDLLPEKWVGREACIAMIMEWLTEAQIKQGQEIRRRMDEGDQMAAMADPMRDLLEAAIDESRKYGYTQRAYTELSSLSNMPDKERGSVMSTAFAGIGIFKNSAVVARTSFSDLQFKDLRGMKDPITGEWKPISVYLSVNQVDARALGVINGIFIELMSSYLISNPPNYMNASDGKMGPFPAMFVLDEFPQMPKLKAVIDGPAVGRGQKVSYLLIGQDLGQISGKYGKDDLETVISTTACKVILSQNNEQTAQRFSKMVGNKTVQTSSYSKQEGFAAKGANPFAKNTTYSLQGVSVITASQLLSLPQLKQVVLMQSNIDHPIMADSPRWYLDPKMKAMAKMPAAPNVPEWIVAQREDVNDNMMEKLGLGDDQQAS</sequence>
<dbReference type="SUPFAM" id="SSF52540">
    <property type="entry name" value="P-loop containing nucleoside triphosphate hydrolases"/>
    <property type="match status" value="1"/>
</dbReference>
<dbReference type="Gene3D" id="3.40.50.300">
    <property type="entry name" value="P-loop containing nucleotide triphosphate hydrolases"/>
    <property type="match status" value="1"/>
</dbReference>
<keyword evidence="3" id="KW-1003">Cell membrane</keyword>
<dbReference type="InterPro" id="IPR003688">
    <property type="entry name" value="TraG/VirD4"/>
</dbReference>
<comment type="subcellular location">
    <subcellularLocation>
        <location evidence="1">Cell membrane</location>
        <topology evidence="1">Multi-pass membrane protein</topology>
    </subcellularLocation>
</comment>
<dbReference type="PANTHER" id="PTHR37937:SF1">
    <property type="entry name" value="CONJUGATIVE TRANSFER: DNA TRANSPORT"/>
    <property type="match status" value="1"/>
</dbReference>
<evidence type="ECO:0000256" key="2">
    <source>
        <dbReference type="ARBA" id="ARBA00008806"/>
    </source>
</evidence>
<evidence type="ECO:0000256" key="3">
    <source>
        <dbReference type="ARBA" id="ARBA00022475"/>
    </source>
</evidence>
<evidence type="ECO:0000313" key="8">
    <source>
        <dbReference type="EMBL" id="QIM10280.1"/>
    </source>
</evidence>
<dbReference type="InterPro" id="IPR027417">
    <property type="entry name" value="P-loop_NTPase"/>
</dbReference>
<evidence type="ECO:0000256" key="5">
    <source>
        <dbReference type="ARBA" id="ARBA00022989"/>
    </source>
</evidence>
<keyword evidence="4 7" id="KW-0812">Transmembrane</keyword>
<reference evidence="8" key="1">
    <citation type="journal article" date="2020" name="J. ISSAAS">
        <title>Lactobacilli and other gastrointestinal microbiota of Peromyscus leucopus, reservoir host for agents of Lyme disease and other zoonoses in North America.</title>
        <authorList>
            <person name="Milovic A."/>
            <person name="Bassam K."/>
            <person name="Shao H."/>
            <person name="Chatzistamou I."/>
            <person name="Tufts D.M."/>
            <person name="Diuk-Wasser M."/>
            <person name="Barbour A.G."/>
        </authorList>
    </citation>
    <scope>NUCLEOTIDE SEQUENCE</scope>
    <source>
        <strain evidence="8">LL90</strain>
    </source>
</reference>
<evidence type="ECO:0000256" key="1">
    <source>
        <dbReference type="ARBA" id="ARBA00004651"/>
    </source>
</evidence>
<evidence type="ECO:0000256" key="4">
    <source>
        <dbReference type="ARBA" id="ARBA00022692"/>
    </source>
</evidence>
<organism evidence="8">
    <name type="scientific">uncultured Alphaproteobacteria bacterium</name>
    <dbReference type="NCBI Taxonomy" id="91750"/>
    <lineage>
        <taxon>Bacteria</taxon>
        <taxon>Pseudomonadati</taxon>
        <taxon>Pseudomonadota</taxon>
        <taxon>Alphaproteobacteria</taxon>
        <taxon>environmental samples</taxon>
    </lineage>
</organism>
<feature type="transmembrane region" description="Helical" evidence="7">
    <location>
        <begin position="20"/>
        <end position="45"/>
    </location>
</feature>